<dbReference type="Gene3D" id="3.10.180.10">
    <property type="entry name" value="2,3-Dihydroxybiphenyl 1,2-Dioxygenase, domain 1"/>
    <property type="match status" value="1"/>
</dbReference>
<reference evidence="2 3" key="1">
    <citation type="submission" date="2021-06" db="EMBL/GenBank/DDBJ databases">
        <title>Actinomycetes sequencing.</title>
        <authorList>
            <person name="Shan Q."/>
        </authorList>
    </citation>
    <scope>NUCLEOTIDE SEQUENCE [LARGE SCALE GENOMIC DNA]</scope>
    <source>
        <strain evidence="2 3">NEAU-G5</strain>
    </source>
</reference>
<accession>A0ABS6AU26</accession>
<dbReference type="InterPro" id="IPR004360">
    <property type="entry name" value="Glyas_Fos-R_dOase_dom"/>
</dbReference>
<name>A0ABS6AU26_9NOCA</name>
<dbReference type="PANTHER" id="PTHR36503">
    <property type="entry name" value="BLR2520 PROTEIN"/>
    <property type="match status" value="1"/>
</dbReference>
<dbReference type="InterPro" id="IPR037523">
    <property type="entry name" value="VOC_core"/>
</dbReference>
<evidence type="ECO:0000313" key="3">
    <source>
        <dbReference type="Proteomes" id="UP000733379"/>
    </source>
</evidence>
<protein>
    <submittedName>
        <fullName evidence="2">VOC family protein</fullName>
    </submittedName>
</protein>
<organism evidence="2 3">
    <name type="scientific">Nocardia albiluteola</name>
    <dbReference type="NCBI Taxonomy" id="2842303"/>
    <lineage>
        <taxon>Bacteria</taxon>
        <taxon>Bacillati</taxon>
        <taxon>Actinomycetota</taxon>
        <taxon>Actinomycetes</taxon>
        <taxon>Mycobacteriales</taxon>
        <taxon>Nocardiaceae</taxon>
        <taxon>Nocardia</taxon>
    </lineage>
</organism>
<sequence length="129" mass="13394">MTMALQVTTIMLAVADMDRAKKFYEGIGAKIAQDYPQFAKFDLGESSSLGLYPVDVAGADAGVGTEGSGFKGVSFHYIVESTDEVDEVIAAAVAGGGSVVKEAAGAQWGGYFGYFADPDGYLWKAATSA</sequence>
<comment type="caution">
    <text evidence="2">The sequence shown here is derived from an EMBL/GenBank/DDBJ whole genome shotgun (WGS) entry which is preliminary data.</text>
</comment>
<dbReference type="InterPro" id="IPR029068">
    <property type="entry name" value="Glyas_Bleomycin-R_OHBP_Dase"/>
</dbReference>
<keyword evidence="3" id="KW-1185">Reference proteome</keyword>
<dbReference type="SUPFAM" id="SSF54593">
    <property type="entry name" value="Glyoxalase/Bleomycin resistance protein/Dihydroxybiphenyl dioxygenase"/>
    <property type="match status" value="1"/>
</dbReference>
<evidence type="ECO:0000259" key="1">
    <source>
        <dbReference type="PROSITE" id="PS51819"/>
    </source>
</evidence>
<gene>
    <name evidence="2" type="ORF">KO481_08270</name>
</gene>
<evidence type="ECO:0000313" key="2">
    <source>
        <dbReference type="EMBL" id="MBU3061518.1"/>
    </source>
</evidence>
<dbReference type="PROSITE" id="PS51819">
    <property type="entry name" value="VOC"/>
    <property type="match status" value="1"/>
</dbReference>
<dbReference type="PANTHER" id="PTHR36503:SF1">
    <property type="entry name" value="BLR2520 PROTEIN"/>
    <property type="match status" value="1"/>
</dbReference>
<dbReference type="EMBL" id="JAHKNI010000002">
    <property type="protein sequence ID" value="MBU3061518.1"/>
    <property type="molecule type" value="Genomic_DNA"/>
</dbReference>
<proteinExistence type="predicted"/>
<feature type="domain" description="VOC" evidence="1">
    <location>
        <begin position="6"/>
        <end position="128"/>
    </location>
</feature>
<dbReference type="Proteomes" id="UP000733379">
    <property type="component" value="Unassembled WGS sequence"/>
</dbReference>
<dbReference type="Pfam" id="PF00903">
    <property type="entry name" value="Glyoxalase"/>
    <property type="match status" value="1"/>
</dbReference>